<sequence length="393" mass="43386">MNNTANNRSSLSSQHLLDNPKSLQAAAQAAAQINAQLAAEGKIQPQSQQNLQASNGFQKKDKKIKTGRKDLFNAEVEINNLPPRVRNLLTKGYIQEQIQWKSSSVDKLQILVYQGTQKSVFLEAALCTKGRYVSPREKLTANDERPLYICIQAVDKHAVDEAIHHIQDFIAEHTGSSPTPPIISPTLVPNHPPPQVTLIRDKVYINLDHAPETFKIVERVLGPSGDNVTYIQAETGVSVSLQGQGINSSGASDEPHHLSLEHIEPSAVQNARSLALSLVGTLQQDFIQWQREQQALHQQQLVYTFSQPYYSGSSTPNGNFAYPAVAMVYGMENSLTQAAAVNREPQSVQTQHTRSLAGKRPSRFDYQQSTGLEIAVAGETETKRPKITHLPYS</sequence>
<dbReference type="SUPFAM" id="SSF54791">
    <property type="entry name" value="Eukaryotic type KH-domain (KH-domain type I)"/>
    <property type="match status" value="1"/>
</dbReference>
<dbReference type="InterPro" id="IPR047890">
    <property type="entry name" value="KHDC4_KH-I_first"/>
</dbReference>
<feature type="region of interest" description="Disordered" evidence="5">
    <location>
        <begin position="44"/>
        <end position="64"/>
    </location>
</feature>
<evidence type="ECO:0000256" key="1">
    <source>
        <dbReference type="ARBA" id="ARBA00006093"/>
    </source>
</evidence>
<evidence type="ECO:0000256" key="2">
    <source>
        <dbReference type="ARBA" id="ARBA00017795"/>
    </source>
</evidence>
<comment type="similarity">
    <text evidence="1">Belongs to the KHDC4 family.</text>
</comment>
<name>A0A8J2WLW7_9CRUS</name>
<dbReference type="CDD" id="cd22385">
    <property type="entry name" value="KH-I_KHDC4_rpt1"/>
    <property type="match status" value="1"/>
</dbReference>
<gene>
    <name evidence="7" type="ORF">DGAL_LOCUS11137</name>
</gene>
<evidence type="ECO:0000313" key="8">
    <source>
        <dbReference type="Proteomes" id="UP000789390"/>
    </source>
</evidence>
<evidence type="ECO:0000313" key="7">
    <source>
        <dbReference type="EMBL" id="CAH0107802.1"/>
    </source>
</evidence>
<proteinExistence type="inferred from homology"/>
<evidence type="ECO:0000256" key="3">
    <source>
        <dbReference type="ARBA" id="ARBA00030267"/>
    </source>
</evidence>
<dbReference type="InterPro" id="IPR047889">
    <property type="entry name" value="KHDC4_KH-I_second"/>
</dbReference>
<accession>A0A8J2WLW7</accession>
<evidence type="ECO:0000256" key="5">
    <source>
        <dbReference type="SAM" id="MobiDB-lite"/>
    </source>
</evidence>
<dbReference type="InterPro" id="IPR036612">
    <property type="entry name" value="KH_dom_type_1_sf"/>
</dbReference>
<reference evidence="7" key="1">
    <citation type="submission" date="2021-11" db="EMBL/GenBank/DDBJ databases">
        <authorList>
            <person name="Schell T."/>
        </authorList>
    </citation>
    <scope>NUCLEOTIDE SEQUENCE</scope>
    <source>
        <strain evidence="7">M5</strain>
    </source>
</reference>
<dbReference type="Pfam" id="PF22675">
    <property type="entry name" value="KH-I_KHDC4-BBP"/>
    <property type="match status" value="1"/>
</dbReference>
<dbReference type="AlphaFoldDB" id="A0A8J2WLW7"/>
<dbReference type="OrthoDB" id="6257037at2759"/>
<dbReference type="InterPro" id="IPR055256">
    <property type="entry name" value="KH_1_KHDC4/BBP-like"/>
</dbReference>
<feature type="domain" description="KHDC4/BBP-like KH-domain type I" evidence="6">
    <location>
        <begin position="211"/>
        <end position="279"/>
    </location>
</feature>
<dbReference type="GO" id="GO:0005634">
    <property type="term" value="C:nucleus"/>
    <property type="evidence" value="ECO:0007669"/>
    <property type="project" value="InterPro"/>
</dbReference>
<evidence type="ECO:0000256" key="4">
    <source>
        <dbReference type="ARBA" id="ARBA00045732"/>
    </source>
</evidence>
<comment type="caution">
    <text evidence="7">The sequence shown here is derived from an EMBL/GenBank/DDBJ whole genome shotgun (WGS) entry which is preliminary data.</text>
</comment>
<dbReference type="EMBL" id="CAKKLH010000279">
    <property type="protein sequence ID" value="CAH0107802.1"/>
    <property type="molecule type" value="Genomic_DNA"/>
</dbReference>
<protein>
    <recommendedName>
        <fullName evidence="2">KH homology domain-containing protein 4</fullName>
    </recommendedName>
    <alternativeName>
        <fullName evidence="3">Brings lots of money 7</fullName>
    </alternativeName>
</protein>
<organism evidence="7 8">
    <name type="scientific">Daphnia galeata</name>
    <dbReference type="NCBI Taxonomy" id="27404"/>
    <lineage>
        <taxon>Eukaryota</taxon>
        <taxon>Metazoa</taxon>
        <taxon>Ecdysozoa</taxon>
        <taxon>Arthropoda</taxon>
        <taxon>Crustacea</taxon>
        <taxon>Branchiopoda</taxon>
        <taxon>Diplostraca</taxon>
        <taxon>Cladocera</taxon>
        <taxon>Anomopoda</taxon>
        <taxon>Daphniidae</taxon>
        <taxon>Daphnia</taxon>
    </lineage>
</organism>
<dbReference type="GO" id="GO:0003723">
    <property type="term" value="F:RNA binding"/>
    <property type="evidence" value="ECO:0007669"/>
    <property type="project" value="InterPro"/>
</dbReference>
<keyword evidence="8" id="KW-1185">Reference proteome</keyword>
<dbReference type="CDD" id="cd22386">
    <property type="entry name" value="KH-I_KHDC4_rpt2"/>
    <property type="match status" value="1"/>
</dbReference>
<comment type="function">
    <text evidence="4">RNA-binding protein involved in pre-mRNA splicing. Interacts with the PRP19C/Prp19 complex/NTC/Nineteen complex which is part of the spliceosome. Involved in regulating splice site selection. Binds preferentially RNA with A/C rich sequences and poly-C stretches.</text>
</comment>
<evidence type="ECO:0000259" key="6">
    <source>
        <dbReference type="Pfam" id="PF22675"/>
    </source>
</evidence>
<dbReference type="Gene3D" id="3.30.1370.10">
    <property type="entry name" value="K Homology domain, type 1"/>
    <property type="match status" value="1"/>
</dbReference>
<dbReference type="PANTHER" id="PTHR15744:SF0">
    <property type="entry name" value="KH HOMOLOGY DOMAIN-CONTAINING PROTEIN 4"/>
    <property type="match status" value="1"/>
</dbReference>
<dbReference type="Proteomes" id="UP000789390">
    <property type="component" value="Unassembled WGS sequence"/>
</dbReference>
<dbReference type="InterPro" id="IPR031121">
    <property type="entry name" value="RIK/BLOM7"/>
</dbReference>
<dbReference type="PANTHER" id="PTHR15744">
    <property type="entry name" value="BLOM7"/>
    <property type="match status" value="1"/>
</dbReference>
<feature type="compositionally biased region" description="Polar residues" evidence="5">
    <location>
        <begin position="44"/>
        <end position="57"/>
    </location>
</feature>